<dbReference type="Proteomes" id="UP000265798">
    <property type="component" value="Unassembled WGS sequence"/>
</dbReference>
<feature type="chain" id="PRO_5017248686" description="Lipoprotein" evidence="1">
    <location>
        <begin position="21"/>
        <end position="209"/>
    </location>
</feature>
<keyword evidence="1" id="KW-0732">Signal</keyword>
<organism evidence="2 3">
    <name type="scientific">Leptospira stimsonii</name>
    <dbReference type="NCBI Taxonomy" id="2202203"/>
    <lineage>
        <taxon>Bacteria</taxon>
        <taxon>Pseudomonadati</taxon>
        <taxon>Spirochaetota</taxon>
        <taxon>Spirochaetia</taxon>
        <taxon>Leptospirales</taxon>
        <taxon>Leptospiraceae</taxon>
        <taxon>Leptospira</taxon>
    </lineage>
</organism>
<evidence type="ECO:0000313" key="2">
    <source>
        <dbReference type="EMBL" id="RHX92366.1"/>
    </source>
</evidence>
<comment type="caution">
    <text evidence="2">The sequence shown here is derived from an EMBL/GenBank/DDBJ whole genome shotgun (WGS) entry which is preliminary data.</text>
</comment>
<proteinExistence type="predicted"/>
<sequence>MNKIVRIVFFLFLLSNCATFEKPKTFKEFKPDSTKQLTKSTFVILMDGHYEQWYLAGKWAEYNNAIGKKKMFSDFNIYLNSEPDPLDKYPFLIRFDVRTPKKISYKDGLLGGFLGIISGLSLGLIPVWVNDTVSYSAEVLDSSSGKIIKTFHYENKRRTYIHLFLIPFSAIPKYSNTDLIFEHFLETIYNDGSIPFENENPPPIAEVIK</sequence>
<name>A0A396ZF80_9LEPT</name>
<evidence type="ECO:0008006" key="4">
    <source>
        <dbReference type="Google" id="ProtNLM"/>
    </source>
</evidence>
<evidence type="ECO:0000313" key="3">
    <source>
        <dbReference type="Proteomes" id="UP000265798"/>
    </source>
</evidence>
<dbReference type="EMBL" id="QHCT01000001">
    <property type="protein sequence ID" value="RHX92366.1"/>
    <property type="molecule type" value="Genomic_DNA"/>
</dbReference>
<evidence type="ECO:0000256" key="1">
    <source>
        <dbReference type="SAM" id="SignalP"/>
    </source>
</evidence>
<feature type="signal peptide" evidence="1">
    <location>
        <begin position="1"/>
        <end position="20"/>
    </location>
</feature>
<dbReference type="AlphaFoldDB" id="A0A396ZF80"/>
<protein>
    <recommendedName>
        <fullName evidence="4">Lipoprotein</fullName>
    </recommendedName>
</protein>
<reference evidence="3" key="1">
    <citation type="submission" date="2018-05" db="EMBL/GenBank/DDBJ databases">
        <title>Leptospira yasudae sp. nov. and Leptospira stimsonii sp. nov., two pathogenic species of the genus Leptospira isolated from environmental sources.</title>
        <authorList>
            <person name="Casanovas-Massana A."/>
            <person name="Hamond C."/>
            <person name="Santos L.A."/>
            <person name="Hacker K.P."/>
            <person name="Balassiano I."/>
            <person name="Medeiros M.A."/>
            <person name="Reis M.G."/>
            <person name="Ko A.I."/>
            <person name="Wunder E.A."/>
        </authorList>
    </citation>
    <scope>NUCLEOTIDE SEQUENCE [LARGE SCALE GENOMIC DNA]</scope>
    <source>
        <strain evidence="3">Yale</strain>
    </source>
</reference>
<gene>
    <name evidence="2" type="ORF">DLM75_03995</name>
</gene>
<accession>A0A396ZF80</accession>
<dbReference type="RefSeq" id="WP_118967205.1">
    <property type="nucleotide sequence ID" value="NZ_QHCT01000001.1"/>
</dbReference>